<protein>
    <submittedName>
        <fullName evidence="2">Substrate-binding domain-containing protein</fullName>
    </submittedName>
</protein>
<comment type="caution">
    <text evidence="2">The sequence shown here is derived from an EMBL/GenBank/DDBJ whole genome shotgun (WGS) entry which is preliminary data.</text>
</comment>
<dbReference type="Proteomes" id="UP001500187">
    <property type="component" value="Unassembled WGS sequence"/>
</dbReference>
<evidence type="ECO:0000313" key="3">
    <source>
        <dbReference type="Proteomes" id="UP001500187"/>
    </source>
</evidence>
<dbReference type="InterPro" id="IPR002035">
    <property type="entry name" value="VWF_A"/>
</dbReference>
<dbReference type="SUPFAM" id="SSF53850">
    <property type="entry name" value="Periplasmic binding protein-like II"/>
    <property type="match status" value="1"/>
</dbReference>
<dbReference type="SUPFAM" id="SSF53300">
    <property type="entry name" value="vWA-like"/>
    <property type="match status" value="1"/>
</dbReference>
<dbReference type="EMBL" id="BAABKP010000002">
    <property type="protein sequence ID" value="GAA4797273.1"/>
    <property type="molecule type" value="Genomic_DNA"/>
</dbReference>
<gene>
    <name evidence="2" type="ORF">GCM10023352_16110</name>
</gene>
<sequence>MAQVLEKIPVDPEKCITLDVNIGESSEEVLSQAASGSSYANLWIPDSSTRATLAMADAKTELTPISDSLAQTIAVVVTATDTPRFHHWTDALADGNAAKMGDPQQNSGAFAAFMSGIAEVSAGHSSPEKLVEGTGLRATTIGVDGEPPTSEDLLTQVEKGEIPAAIVTEAVFTRYRAEHGGESLKATAPGSSSAILDFPLYRTSTSTNSTIDDAAAQISNFMASDEGRQALSEAGLRPTGQEALEDGGALGSVTPLTQTNPEILKRTWLSYSMQSAPLNALVILDASGSMLTPVEGTDKTRMDLTVDSALAGSQLFPARDSIGLWKFSRNLALPDGCTADYQKLVPVRGMEEEVTDGKTQRELLQEAGTSISGSIGSTDPTALHDTLLAGFRELKEHYEPGAANVVIMLTDGENYDEGSISQEELISTIQAEQDSDEPVFILLIGISQDANMEALQTIASATGGEAYPALSPTDVQVIFSEGLTQVAAEKAKEATQ</sequence>
<organism evidence="2 3">
    <name type="scientific">Rothia endophytica</name>
    <dbReference type="NCBI Taxonomy" id="1324766"/>
    <lineage>
        <taxon>Bacteria</taxon>
        <taxon>Bacillati</taxon>
        <taxon>Actinomycetota</taxon>
        <taxon>Actinomycetes</taxon>
        <taxon>Micrococcales</taxon>
        <taxon>Micrococcaceae</taxon>
        <taxon>Rothia</taxon>
    </lineage>
</organism>
<dbReference type="Gene3D" id="3.40.50.410">
    <property type="entry name" value="von Willebrand factor, type A domain"/>
    <property type="match status" value="1"/>
</dbReference>
<reference evidence="3" key="1">
    <citation type="journal article" date="2019" name="Int. J. Syst. Evol. Microbiol.">
        <title>The Global Catalogue of Microorganisms (GCM) 10K type strain sequencing project: providing services to taxonomists for standard genome sequencing and annotation.</title>
        <authorList>
            <consortium name="The Broad Institute Genomics Platform"/>
            <consortium name="The Broad Institute Genome Sequencing Center for Infectious Disease"/>
            <person name="Wu L."/>
            <person name="Ma J."/>
        </authorList>
    </citation>
    <scope>NUCLEOTIDE SEQUENCE [LARGE SCALE GENOMIC DNA]</scope>
    <source>
        <strain evidence="3">JCM 18541</strain>
    </source>
</reference>
<feature type="domain" description="VWFA" evidence="1">
    <location>
        <begin position="279"/>
        <end position="486"/>
    </location>
</feature>
<dbReference type="SMART" id="SM00327">
    <property type="entry name" value="VWA"/>
    <property type="match status" value="1"/>
</dbReference>
<evidence type="ECO:0000259" key="1">
    <source>
        <dbReference type="PROSITE" id="PS50234"/>
    </source>
</evidence>
<keyword evidence="3" id="KW-1185">Reference proteome</keyword>
<name>A0ABP9BQ77_9MICC</name>
<dbReference type="PROSITE" id="PS50234">
    <property type="entry name" value="VWFA"/>
    <property type="match status" value="1"/>
</dbReference>
<dbReference type="InterPro" id="IPR036465">
    <property type="entry name" value="vWFA_dom_sf"/>
</dbReference>
<proteinExistence type="predicted"/>
<dbReference type="Pfam" id="PF13531">
    <property type="entry name" value="SBP_bac_11"/>
    <property type="match status" value="1"/>
</dbReference>
<accession>A0ABP9BQ77</accession>
<dbReference type="Pfam" id="PF00092">
    <property type="entry name" value="VWA"/>
    <property type="match status" value="1"/>
</dbReference>
<evidence type="ECO:0000313" key="2">
    <source>
        <dbReference type="EMBL" id="GAA4797273.1"/>
    </source>
</evidence>